<comment type="caution">
    <text evidence="1">The sequence shown here is derived from an EMBL/GenBank/DDBJ whole genome shotgun (WGS) entry which is preliminary data.</text>
</comment>
<keyword evidence="1" id="KW-0418">Kinase</keyword>
<reference evidence="1 2" key="1">
    <citation type="submission" date="2014-01" db="EMBL/GenBank/DDBJ databases">
        <title>Genome sequence determination for a cystic fibrosis isolate, Inquilinus limosus.</title>
        <authorList>
            <person name="Pino M."/>
            <person name="Di Conza J."/>
            <person name="Gutkind G."/>
        </authorList>
    </citation>
    <scope>NUCLEOTIDE SEQUENCE [LARGE SCALE GENOMIC DNA]</scope>
    <source>
        <strain evidence="1 2">MP06</strain>
    </source>
</reference>
<protein>
    <submittedName>
        <fullName evidence="1">3-phosphoglycerate kinase</fullName>
    </submittedName>
</protein>
<gene>
    <name evidence="1" type="ORF">P409_03040</name>
</gene>
<evidence type="ECO:0000313" key="1">
    <source>
        <dbReference type="EMBL" id="KGM35711.1"/>
    </source>
</evidence>
<keyword evidence="1" id="KW-0808">Transferase</keyword>
<name>A0A0A0DAG4_9PROT</name>
<accession>A0A0A0DAG4</accession>
<dbReference type="GO" id="GO:0016301">
    <property type="term" value="F:kinase activity"/>
    <property type="evidence" value="ECO:0007669"/>
    <property type="project" value="UniProtKB-KW"/>
</dbReference>
<dbReference type="RefSeq" id="WP_034831581.1">
    <property type="nucleotide sequence ID" value="NZ_JANX01000015.1"/>
</dbReference>
<dbReference type="NCBIfam" id="NF033394">
    <property type="entry name" value="capsid_maj_Podo"/>
    <property type="match status" value="1"/>
</dbReference>
<organism evidence="1 2">
    <name type="scientific">Inquilinus limosus MP06</name>
    <dbReference type="NCBI Taxonomy" id="1398085"/>
    <lineage>
        <taxon>Bacteria</taxon>
        <taxon>Pseudomonadati</taxon>
        <taxon>Pseudomonadota</taxon>
        <taxon>Alphaproteobacteria</taxon>
        <taxon>Rhodospirillales</taxon>
        <taxon>Rhodospirillaceae</taxon>
        <taxon>Inquilinus</taxon>
    </lineage>
</organism>
<dbReference type="Proteomes" id="UP000029995">
    <property type="component" value="Unassembled WGS sequence"/>
</dbReference>
<dbReference type="InterPro" id="IPR049718">
    <property type="entry name" value="AKO59007-like"/>
</dbReference>
<proteinExistence type="predicted"/>
<sequence length="319" mass="34973">MASPNLTEIVTTTLRNRSKKLADNVTKNNAALLRLEQKGNARPADGGRTLVEELEYAENGTFQYYSGYELLDVSPSDVFSAAEFDWKQAAVNVTISGLEGRIQNAGREKVIPLLAKRIKNAEKTMTNGIALGVYADGTGSAGKEIGGLKLLVADDPTTGTVGGINRATWSFWRNQVQSEAVFDKTTVQHNMNLLWLKCMRGRDKVDLILADNNAYTNYLESLQPIQRITNAKMADAGFTNLEYLGAPVVVDGAQGGGCPANHMYFLNTDYLYYRPHSDTNMVPMEEVRAINQDATVQAILWAGNMTLSNASLQGVYFKS</sequence>
<dbReference type="AlphaFoldDB" id="A0A0A0DAG4"/>
<dbReference type="OrthoDB" id="7220886at2"/>
<evidence type="ECO:0000313" key="2">
    <source>
        <dbReference type="Proteomes" id="UP000029995"/>
    </source>
</evidence>
<dbReference type="EMBL" id="JANX01000015">
    <property type="protein sequence ID" value="KGM35711.1"/>
    <property type="molecule type" value="Genomic_DNA"/>
</dbReference>